<feature type="compositionally biased region" description="Polar residues" evidence="1">
    <location>
        <begin position="260"/>
        <end position="278"/>
    </location>
</feature>
<feature type="compositionally biased region" description="Polar residues" evidence="1">
    <location>
        <begin position="293"/>
        <end position="303"/>
    </location>
</feature>
<evidence type="ECO:0000256" key="1">
    <source>
        <dbReference type="SAM" id="MobiDB-lite"/>
    </source>
</evidence>
<feature type="signal peptide" evidence="3">
    <location>
        <begin position="1"/>
        <end position="19"/>
    </location>
</feature>
<evidence type="ECO:0000313" key="5">
    <source>
        <dbReference type="WBParaSite" id="Pan_g22250.t1"/>
    </source>
</evidence>
<dbReference type="WBParaSite" id="Pan_g22250.t1">
    <property type="protein sequence ID" value="Pan_g22250.t1"/>
    <property type="gene ID" value="Pan_g22250"/>
</dbReference>
<reference evidence="4" key="1">
    <citation type="journal article" date="2013" name="Genetics">
        <title>The draft genome and transcriptome of Panagrellus redivivus are shaped by the harsh demands of a free-living lifestyle.</title>
        <authorList>
            <person name="Srinivasan J."/>
            <person name="Dillman A.R."/>
            <person name="Macchietto M.G."/>
            <person name="Heikkinen L."/>
            <person name="Lakso M."/>
            <person name="Fracchia K.M."/>
            <person name="Antoshechkin I."/>
            <person name="Mortazavi A."/>
            <person name="Wong G."/>
            <person name="Sternberg P.W."/>
        </authorList>
    </citation>
    <scope>NUCLEOTIDE SEQUENCE [LARGE SCALE GENOMIC DNA]</scope>
    <source>
        <strain evidence="4">MT8872</strain>
    </source>
</reference>
<feature type="region of interest" description="Disordered" evidence="1">
    <location>
        <begin position="195"/>
        <end position="220"/>
    </location>
</feature>
<keyword evidence="2" id="KW-1133">Transmembrane helix</keyword>
<feature type="region of interest" description="Disordered" evidence="1">
    <location>
        <begin position="235"/>
        <end position="303"/>
    </location>
</feature>
<accession>A0A7E4VM82</accession>
<reference evidence="5" key="2">
    <citation type="submission" date="2020-10" db="UniProtKB">
        <authorList>
            <consortium name="WormBaseParasite"/>
        </authorList>
    </citation>
    <scope>IDENTIFICATION</scope>
</reference>
<keyword evidence="2" id="KW-0472">Membrane</keyword>
<organism evidence="4 5">
    <name type="scientific">Panagrellus redivivus</name>
    <name type="common">Microworm</name>
    <dbReference type="NCBI Taxonomy" id="6233"/>
    <lineage>
        <taxon>Eukaryota</taxon>
        <taxon>Metazoa</taxon>
        <taxon>Ecdysozoa</taxon>
        <taxon>Nematoda</taxon>
        <taxon>Chromadorea</taxon>
        <taxon>Rhabditida</taxon>
        <taxon>Tylenchina</taxon>
        <taxon>Panagrolaimomorpha</taxon>
        <taxon>Panagrolaimoidea</taxon>
        <taxon>Panagrolaimidae</taxon>
        <taxon>Panagrellus</taxon>
    </lineage>
</organism>
<feature type="transmembrane region" description="Helical" evidence="2">
    <location>
        <begin position="133"/>
        <end position="156"/>
    </location>
</feature>
<name>A0A7E4VM82_PANRE</name>
<evidence type="ECO:0000313" key="4">
    <source>
        <dbReference type="Proteomes" id="UP000492821"/>
    </source>
</evidence>
<dbReference type="AlphaFoldDB" id="A0A7E4VM82"/>
<evidence type="ECO:0000256" key="2">
    <source>
        <dbReference type="SAM" id="Phobius"/>
    </source>
</evidence>
<keyword evidence="4" id="KW-1185">Reference proteome</keyword>
<feature type="compositionally biased region" description="Low complexity" evidence="1">
    <location>
        <begin position="199"/>
        <end position="214"/>
    </location>
</feature>
<protein>
    <submittedName>
        <fullName evidence="5">Uncharacterized protein</fullName>
    </submittedName>
</protein>
<keyword evidence="3" id="KW-0732">Signal</keyword>
<feature type="compositionally biased region" description="Basic residues" evidence="1">
    <location>
        <begin position="245"/>
        <end position="259"/>
    </location>
</feature>
<feature type="chain" id="PRO_5028862587" evidence="3">
    <location>
        <begin position="20"/>
        <end position="303"/>
    </location>
</feature>
<keyword evidence="2" id="KW-0812">Transmembrane</keyword>
<evidence type="ECO:0000256" key="3">
    <source>
        <dbReference type="SAM" id="SignalP"/>
    </source>
</evidence>
<proteinExistence type="predicted"/>
<dbReference type="Proteomes" id="UP000492821">
    <property type="component" value="Unassembled WGS sequence"/>
</dbReference>
<sequence length="303" mass="32792">MPPSFNVLVFAVLVCFGRAEVELKQGSNQTVAFEGNELIIQVDNPQMQDGALKLCFGSTPDVNFELCPQGYGGIMISRLERTVFNADGTVNLLVAAMPSGASVKLLNAEILVATTTALGPKQKQTNGKAMIKIVGVIVTLILLVVIIGGVLLYFCWYKKRNHRTVIVPTEHERYVDNVNPKESFIAKASVPHPRIRPVSATTTTPKLTSTSTTKVSKEKQQVTVAANPALIAPVASTPSTVMRQKSTKTKASKKSRRHLSTTSKTMQSDKATEPSSLSPGYGDDRSSKRRSNGPFSGSTYSRH</sequence>